<organism evidence="3 4">
    <name type="scientific">Zophobas morio</name>
    <dbReference type="NCBI Taxonomy" id="2755281"/>
    <lineage>
        <taxon>Eukaryota</taxon>
        <taxon>Metazoa</taxon>
        <taxon>Ecdysozoa</taxon>
        <taxon>Arthropoda</taxon>
        <taxon>Hexapoda</taxon>
        <taxon>Insecta</taxon>
        <taxon>Pterygota</taxon>
        <taxon>Neoptera</taxon>
        <taxon>Endopterygota</taxon>
        <taxon>Coleoptera</taxon>
        <taxon>Polyphaga</taxon>
        <taxon>Cucujiformia</taxon>
        <taxon>Tenebrionidae</taxon>
        <taxon>Zophobas</taxon>
    </lineage>
</organism>
<feature type="region of interest" description="Disordered" evidence="2">
    <location>
        <begin position="1"/>
        <end position="25"/>
    </location>
</feature>
<evidence type="ECO:0000313" key="4">
    <source>
        <dbReference type="Proteomes" id="UP001168821"/>
    </source>
</evidence>
<sequence length="183" mass="20340">MERLAIKAEKSQKTEEAKIKKSIQQGNNDGARIYAENSIRKKNEALNYHRMASRLDAVSQRVQTALTMKSATKSMTTAVRGMNAALESMDLQKITAIMDKFESQFEDLDVQTRVMDSSMAGMNALSTPEDQVDMLINKVADQHGLELSHELDASAVGSAMPSLSSEEDAKLMEKLKELRNLDE</sequence>
<dbReference type="GO" id="GO:0007034">
    <property type="term" value="P:vacuolar transport"/>
    <property type="evidence" value="ECO:0007669"/>
    <property type="project" value="InterPro"/>
</dbReference>
<dbReference type="PANTHER" id="PTHR10476">
    <property type="entry name" value="CHARGED MULTIVESICULAR BODY PROTEIN"/>
    <property type="match status" value="1"/>
</dbReference>
<evidence type="ECO:0000256" key="2">
    <source>
        <dbReference type="SAM" id="MobiDB-lite"/>
    </source>
</evidence>
<comment type="caution">
    <text evidence="3">The sequence shown here is derived from an EMBL/GenBank/DDBJ whole genome shotgun (WGS) entry which is preliminary data.</text>
</comment>
<dbReference type="Pfam" id="PF03357">
    <property type="entry name" value="Snf7"/>
    <property type="match status" value="1"/>
</dbReference>
<reference evidence="3" key="1">
    <citation type="journal article" date="2023" name="G3 (Bethesda)">
        <title>Whole genome assemblies of Zophobas morio and Tenebrio molitor.</title>
        <authorList>
            <person name="Kaur S."/>
            <person name="Stinson S.A."/>
            <person name="diCenzo G.C."/>
        </authorList>
    </citation>
    <scope>NUCLEOTIDE SEQUENCE</scope>
    <source>
        <strain evidence="3">QUZm001</strain>
    </source>
</reference>
<name>A0AA38LZF7_9CUCU</name>
<protein>
    <recommendedName>
        <fullName evidence="5">Charged multivesicular body protein 1b</fullName>
    </recommendedName>
</protein>
<dbReference type="AlphaFoldDB" id="A0AA38LZF7"/>
<feature type="compositionally biased region" description="Basic and acidic residues" evidence="2">
    <location>
        <begin position="1"/>
        <end position="19"/>
    </location>
</feature>
<evidence type="ECO:0008006" key="5">
    <source>
        <dbReference type="Google" id="ProtNLM"/>
    </source>
</evidence>
<evidence type="ECO:0000313" key="3">
    <source>
        <dbReference type="EMBL" id="KAJ3616953.1"/>
    </source>
</evidence>
<accession>A0AA38LZF7</accession>
<proteinExistence type="inferred from homology"/>
<comment type="similarity">
    <text evidence="1">Belongs to the SNF7 family.</text>
</comment>
<dbReference type="EMBL" id="JALNTZ010002547">
    <property type="protein sequence ID" value="KAJ3616953.1"/>
    <property type="molecule type" value="Genomic_DNA"/>
</dbReference>
<dbReference type="Gene3D" id="6.10.140.1230">
    <property type="match status" value="1"/>
</dbReference>
<keyword evidence="4" id="KW-1185">Reference proteome</keyword>
<gene>
    <name evidence="3" type="ORF">Zmor_008920</name>
</gene>
<dbReference type="Proteomes" id="UP001168821">
    <property type="component" value="Unassembled WGS sequence"/>
</dbReference>
<evidence type="ECO:0000256" key="1">
    <source>
        <dbReference type="ARBA" id="ARBA00006190"/>
    </source>
</evidence>
<dbReference type="InterPro" id="IPR005024">
    <property type="entry name" value="Snf7_fam"/>
</dbReference>